<organism evidence="3 4">
    <name type="scientific">Tritrichomonas foetus</name>
    <dbReference type="NCBI Taxonomy" id="1144522"/>
    <lineage>
        <taxon>Eukaryota</taxon>
        <taxon>Metamonada</taxon>
        <taxon>Parabasalia</taxon>
        <taxon>Tritrichomonadida</taxon>
        <taxon>Tritrichomonadidae</taxon>
        <taxon>Tritrichomonas</taxon>
    </lineage>
</organism>
<dbReference type="EMBL" id="MLAK01001195">
    <property type="protein sequence ID" value="OHS96148.1"/>
    <property type="molecule type" value="Genomic_DNA"/>
</dbReference>
<accession>A0A1J4JG22</accession>
<dbReference type="VEuPathDB" id="TrichDB:TRFO_37684"/>
<evidence type="ECO:0000313" key="3">
    <source>
        <dbReference type="EMBL" id="OHS96148.1"/>
    </source>
</evidence>
<keyword evidence="1" id="KW-0175">Coiled coil</keyword>
<feature type="region of interest" description="Disordered" evidence="2">
    <location>
        <begin position="1"/>
        <end position="68"/>
    </location>
</feature>
<gene>
    <name evidence="3" type="ORF">TRFO_37684</name>
</gene>
<comment type="caution">
    <text evidence="3">The sequence shown here is derived from an EMBL/GenBank/DDBJ whole genome shotgun (WGS) entry which is preliminary data.</text>
</comment>
<sequence>MDSRMNIPQYSKEDRVVFQSPSQTKPSTRSRHNDDPLDNQSNKTKDRSKSSNDNQKNDQQQQQPPPEEEIVITRAQVREAAKSLLEGASPESIDVMMSKRVYNYLKRYKNEVLSIPDYYQAQRIDDVCSQLMLIGNSNAYSSFQNSQIADYQRKLNQAKKGLQDTRQARKDYEINFDNYRNEAMENLLKKQQKEIEDLEIEYSGEVPPKYRKFSKDILNMRKQEFFLQKTQQYLEAQKLHEEADALEAFEYEQIKIQYINIGIEMREKLIEKHKKQIFCLNENMDRKNATEIPRFIQKEKYYMTLIDQFQRKINAEKMKASEAKSVTKSILGETINEKSSLPKLGNVVPQSPTKRVTTVNNSRRYTKSRATIQKRSKSSYH</sequence>
<feature type="compositionally biased region" description="Basic residues" evidence="2">
    <location>
        <begin position="364"/>
        <end position="381"/>
    </location>
</feature>
<dbReference type="AlphaFoldDB" id="A0A1J4JG22"/>
<feature type="compositionally biased region" description="Polar residues" evidence="2">
    <location>
        <begin position="348"/>
        <end position="363"/>
    </location>
</feature>
<keyword evidence="4" id="KW-1185">Reference proteome</keyword>
<dbReference type="RefSeq" id="XP_068349285.1">
    <property type="nucleotide sequence ID" value="XM_068511578.1"/>
</dbReference>
<feature type="compositionally biased region" description="Low complexity" evidence="2">
    <location>
        <begin position="51"/>
        <end position="62"/>
    </location>
</feature>
<feature type="region of interest" description="Disordered" evidence="2">
    <location>
        <begin position="341"/>
        <end position="381"/>
    </location>
</feature>
<dbReference type="GeneID" id="94846282"/>
<feature type="coiled-coil region" evidence="1">
    <location>
        <begin position="148"/>
        <end position="201"/>
    </location>
</feature>
<dbReference type="PANTHER" id="PTHR47026">
    <property type="entry name" value="PIGMENTOSA GTPASE REGULATOR-LIKE PROTEIN, PUTATIVE-RELATED"/>
    <property type="match status" value="1"/>
</dbReference>
<dbReference type="PANTHER" id="PTHR47026:SF2">
    <property type="entry name" value="FLAGELLAR ASSOCIATED PROTEIN"/>
    <property type="match status" value="1"/>
</dbReference>
<name>A0A1J4JG22_9EUKA</name>
<evidence type="ECO:0000313" key="4">
    <source>
        <dbReference type="Proteomes" id="UP000179807"/>
    </source>
</evidence>
<dbReference type="OrthoDB" id="10667604at2759"/>
<reference evidence="3" key="1">
    <citation type="submission" date="2016-10" db="EMBL/GenBank/DDBJ databases">
        <authorList>
            <person name="Benchimol M."/>
            <person name="Almeida L.G."/>
            <person name="Vasconcelos A.T."/>
            <person name="Perreira-Neves A."/>
            <person name="Rosa I.A."/>
            <person name="Tasca T."/>
            <person name="Bogo M.R."/>
            <person name="de Souza W."/>
        </authorList>
    </citation>
    <scope>NUCLEOTIDE SEQUENCE [LARGE SCALE GENOMIC DNA]</scope>
    <source>
        <strain evidence="3">K</strain>
    </source>
</reference>
<evidence type="ECO:0000256" key="2">
    <source>
        <dbReference type="SAM" id="MobiDB-lite"/>
    </source>
</evidence>
<dbReference type="Proteomes" id="UP000179807">
    <property type="component" value="Unassembled WGS sequence"/>
</dbReference>
<proteinExistence type="predicted"/>
<protein>
    <submittedName>
        <fullName evidence="3">Uncharacterized protein</fullName>
    </submittedName>
</protein>
<evidence type="ECO:0000256" key="1">
    <source>
        <dbReference type="SAM" id="Coils"/>
    </source>
</evidence>